<proteinExistence type="predicted"/>
<evidence type="ECO:0000313" key="3">
    <source>
        <dbReference type="Proteomes" id="UP000291101"/>
    </source>
</evidence>
<accession>A0A4Q2SS02</accession>
<dbReference type="AlphaFoldDB" id="A0A4Q2SS02"/>
<keyword evidence="3" id="KW-1185">Reference proteome</keyword>
<name>A0A4Q2SS02_9ACTN</name>
<sequence>MEQRPESTADGASTGVAAVDRVLVDVAAAAGTPVAGHVAVFERAHEQLRRALDAQPDAQSSADDTADGEQGA</sequence>
<dbReference type="EMBL" id="SDWV01000018">
    <property type="protein sequence ID" value="RYC07100.1"/>
    <property type="molecule type" value="Genomic_DNA"/>
</dbReference>
<dbReference type="RefSeq" id="WP_129427975.1">
    <property type="nucleotide sequence ID" value="NZ_SDWV01000018.1"/>
</dbReference>
<comment type="caution">
    <text evidence="2">The sequence shown here is derived from an EMBL/GenBank/DDBJ whole genome shotgun (WGS) entry which is preliminary data.</text>
</comment>
<organism evidence="2 3">
    <name type="scientific">Nocardioides zhouii</name>
    <dbReference type="NCBI Taxonomy" id="1168729"/>
    <lineage>
        <taxon>Bacteria</taxon>
        <taxon>Bacillati</taxon>
        <taxon>Actinomycetota</taxon>
        <taxon>Actinomycetes</taxon>
        <taxon>Propionibacteriales</taxon>
        <taxon>Nocardioidaceae</taxon>
        <taxon>Nocardioides</taxon>
    </lineage>
</organism>
<evidence type="ECO:0000256" key="1">
    <source>
        <dbReference type="SAM" id="MobiDB-lite"/>
    </source>
</evidence>
<protein>
    <submittedName>
        <fullName evidence="2">Uncharacterized protein</fullName>
    </submittedName>
</protein>
<gene>
    <name evidence="2" type="ORF">EUA94_16455</name>
</gene>
<dbReference type="Proteomes" id="UP000291101">
    <property type="component" value="Unassembled WGS sequence"/>
</dbReference>
<feature type="region of interest" description="Disordered" evidence="1">
    <location>
        <begin position="50"/>
        <end position="72"/>
    </location>
</feature>
<reference evidence="2 3" key="1">
    <citation type="submission" date="2019-01" db="EMBL/GenBank/DDBJ databases">
        <title>Novel species of Nocardioides.</title>
        <authorList>
            <person name="Liu Q."/>
            <person name="X Y.-H."/>
        </authorList>
    </citation>
    <scope>NUCLEOTIDE SEQUENCE [LARGE SCALE GENOMIC DNA]</scope>
    <source>
        <strain evidence="2 3">HLT2-9</strain>
    </source>
</reference>
<evidence type="ECO:0000313" key="2">
    <source>
        <dbReference type="EMBL" id="RYC07100.1"/>
    </source>
</evidence>
<feature type="compositionally biased region" description="Low complexity" evidence="1">
    <location>
        <begin position="53"/>
        <end position="63"/>
    </location>
</feature>